<dbReference type="AlphaFoldDB" id="A0A1G8SUF1"/>
<dbReference type="FunFam" id="3.10.20.30:FF:000020">
    <property type="entry name" value="Xanthine dehydrogenase iron-sulfur subunit"/>
    <property type="match status" value="1"/>
</dbReference>
<reference evidence="8" key="1">
    <citation type="submission" date="2016-10" db="EMBL/GenBank/DDBJ databases">
        <authorList>
            <person name="Varghese N."/>
            <person name="Submissions S."/>
        </authorList>
    </citation>
    <scope>NUCLEOTIDE SEQUENCE [LARGE SCALE GENOMIC DNA]</scope>
    <source>
        <strain evidence="8">B4,CECT 8067,JCM 17497</strain>
    </source>
</reference>
<keyword evidence="4" id="KW-0408">Iron</keyword>
<dbReference type="SUPFAM" id="SSF54292">
    <property type="entry name" value="2Fe-2S ferredoxin-like"/>
    <property type="match status" value="1"/>
</dbReference>
<dbReference type="Proteomes" id="UP000198882">
    <property type="component" value="Unassembled WGS sequence"/>
</dbReference>
<dbReference type="GO" id="GO:0016491">
    <property type="term" value="F:oxidoreductase activity"/>
    <property type="evidence" value="ECO:0007669"/>
    <property type="project" value="UniProtKB-KW"/>
</dbReference>
<dbReference type="Gene3D" id="3.10.20.30">
    <property type="match status" value="1"/>
</dbReference>
<proteinExistence type="predicted"/>
<evidence type="ECO:0000259" key="6">
    <source>
        <dbReference type="PROSITE" id="PS51085"/>
    </source>
</evidence>
<dbReference type="Pfam" id="PF01799">
    <property type="entry name" value="Fer2_2"/>
    <property type="match status" value="1"/>
</dbReference>
<dbReference type="InterPro" id="IPR051452">
    <property type="entry name" value="Diverse_Oxidoreductases"/>
</dbReference>
<protein>
    <submittedName>
        <fullName evidence="7">Carbon-monoxide dehydrogenase small subunit</fullName>
    </submittedName>
</protein>
<evidence type="ECO:0000256" key="1">
    <source>
        <dbReference type="ARBA" id="ARBA00022714"/>
    </source>
</evidence>
<dbReference type="InterPro" id="IPR036884">
    <property type="entry name" value="2Fe-2S-bd_dom_sf"/>
</dbReference>
<dbReference type="InterPro" id="IPR036010">
    <property type="entry name" value="2Fe-2S_ferredoxin-like_sf"/>
</dbReference>
<dbReference type="Gene3D" id="1.10.150.120">
    <property type="entry name" value="[2Fe-2S]-binding domain"/>
    <property type="match status" value="1"/>
</dbReference>
<dbReference type="InterPro" id="IPR006058">
    <property type="entry name" value="2Fe2S_fd_BS"/>
</dbReference>
<accession>A0A1G8SUF1</accession>
<dbReference type="Pfam" id="PF00111">
    <property type="entry name" value="Fer2"/>
    <property type="match status" value="1"/>
</dbReference>
<evidence type="ECO:0000313" key="8">
    <source>
        <dbReference type="Proteomes" id="UP000198882"/>
    </source>
</evidence>
<evidence type="ECO:0000256" key="5">
    <source>
        <dbReference type="ARBA" id="ARBA00023014"/>
    </source>
</evidence>
<dbReference type="PANTHER" id="PTHR44379">
    <property type="entry name" value="OXIDOREDUCTASE WITH IRON-SULFUR SUBUNIT"/>
    <property type="match status" value="1"/>
</dbReference>
<name>A0A1G8SUF1_9EURY</name>
<evidence type="ECO:0000256" key="3">
    <source>
        <dbReference type="ARBA" id="ARBA00023002"/>
    </source>
</evidence>
<dbReference type="SUPFAM" id="SSF47741">
    <property type="entry name" value="CO dehydrogenase ISP C-domain like"/>
    <property type="match status" value="1"/>
</dbReference>
<dbReference type="OrthoDB" id="37184at2157"/>
<organism evidence="7 8">
    <name type="scientific">Natronorubrum texcoconense</name>
    <dbReference type="NCBI Taxonomy" id="1095776"/>
    <lineage>
        <taxon>Archaea</taxon>
        <taxon>Methanobacteriati</taxon>
        <taxon>Methanobacteriota</taxon>
        <taxon>Stenosarchaea group</taxon>
        <taxon>Halobacteria</taxon>
        <taxon>Halobacteriales</taxon>
        <taxon>Natrialbaceae</taxon>
        <taxon>Natronorubrum</taxon>
    </lineage>
</organism>
<keyword evidence="1" id="KW-0001">2Fe-2S</keyword>
<keyword evidence="5" id="KW-0411">Iron-sulfur</keyword>
<keyword evidence="2" id="KW-0479">Metal-binding</keyword>
<gene>
    <name evidence="7" type="ORF">SAMN04515672_0203</name>
</gene>
<dbReference type="EMBL" id="FNFE01000001">
    <property type="protein sequence ID" value="SDJ32868.1"/>
    <property type="molecule type" value="Genomic_DNA"/>
</dbReference>
<dbReference type="InterPro" id="IPR001041">
    <property type="entry name" value="2Fe-2S_ferredoxin-type"/>
</dbReference>
<dbReference type="GO" id="GO:0046872">
    <property type="term" value="F:metal ion binding"/>
    <property type="evidence" value="ECO:0007669"/>
    <property type="project" value="UniProtKB-KW"/>
</dbReference>
<dbReference type="PROSITE" id="PS00197">
    <property type="entry name" value="2FE2S_FER_1"/>
    <property type="match status" value="1"/>
</dbReference>
<dbReference type="STRING" id="1095776.SAMN04515672_0203"/>
<dbReference type="GO" id="GO:0051537">
    <property type="term" value="F:2 iron, 2 sulfur cluster binding"/>
    <property type="evidence" value="ECO:0007669"/>
    <property type="project" value="UniProtKB-KW"/>
</dbReference>
<dbReference type="CDD" id="cd00207">
    <property type="entry name" value="fer2"/>
    <property type="match status" value="1"/>
</dbReference>
<evidence type="ECO:0000256" key="2">
    <source>
        <dbReference type="ARBA" id="ARBA00022723"/>
    </source>
</evidence>
<evidence type="ECO:0000256" key="4">
    <source>
        <dbReference type="ARBA" id="ARBA00023004"/>
    </source>
</evidence>
<evidence type="ECO:0000313" key="7">
    <source>
        <dbReference type="EMBL" id="SDJ32868.1"/>
    </source>
</evidence>
<dbReference type="InterPro" id="IPR002888">
    <property type="entry name" value="2Fe-2S-bd"/>
</dbReference>
<dbReference type="InterPro" id="IPR012675">
    <property type="entry name" value="Beta-grasp_dom_sf"/>
</dbReference>
<dbReference type="RefSeq" id="WP_090302777.1">
    <property type="nucleotide sequence ID" value="NZ_FNFE01000001.1"/>
</dbReference>
<keyword evidence="8" id="KW-1185">Reference proteome</keyword>
<dbReference type="PROSITE" id="PS51085">
    <property type="entry name" value="2FE2S_FER_2"/>
    <property type="match status" value="1"/>
</dbReference>
<sequence length="159" mass="17311">MSEHNISVTVNGTHHELTVEPRTLLVSALREELGYTGANVGCETGRCGACTVRVDGETIKSCTRFAVQSDGAEIETVEGLADDGELSTLQEQFQENHGLQCGYCTPGMLMSADTFLRENEDPSREEIRDAIEGNLCRCTGYHNIVDAIEATADQLGEQR</sequence>
<feature type="domain" description="2Fe-2S ferredoxin-type" evidence="6">
    <location>
        <begin position="4"/>
        <end position="80"/>
    </location>
</feature>
<keyword evidence="3" id="KW-0560">Oxidoreductase</keyword>
<dbReference type="FunFam" id="1.10.150.120:FF:000003">
    <property type="entry name" value="Carbon monoxide dehydrogenase, small subunit"/>
    <property type="match status" value="1"/>
</dbReference>
<dbReference type="PANTHER" id="PTHR44379:SF5">
    <property type="entry name" value="OXIDOREDUCTASE WITH IRON-SULFUR SUBUNIT"/>
    <property type="match status" value="1"/>
</dbReference>